<dbReference type="AlphaFoldDB" id="A0AAW9R572"/>
<dbReference type="Proteomes" id="UP001359886">
    <property type="component" value="Unassembled WGS sequence"/>
</dbReference>
<evidence type="ECO:0000313" key="2">
    <source>
        <dbReference type="Proteomes" id="UP001359886"/>
    </source>
</evidence>
<accession>A0AAW9R572</accession>
<dbReference type="InterPro" id="IPR026337">
    <property type="entry name" value="AKG_HExxH"/>
</dbReference>
<reference evidence="1 2" key="1">
    <citation type="submission" date="2024-02" db="EMBL/GenBank/DDBJ databases">
        <title>A novel Wenzhouxiangellaceae bacterium, isolated from coastal sediments.</title>
        <authorList>
            <person name="Du Z.-J."/>
            <person name="Ye Y.-Q."/>
            <person name="Zhang X.-Y."/>
        </authorList>
    </citation>
    <scope>NUCLEOTIDE SEQUENCE [LARGE SCALE GENOMIC DNA]</scope>
    <source>
        <strain evidence="1 2">CH-27</strain>
    </source>
</reference>
<proteinExistence type="predicted"/>
<sequence length="484" mass="54017">MGDAAERRRRSDTVWSSLDIYDTRNRKVATALAAIARLFDEQRPLQGGESEFLSLYDNLHALSPQAFTRLVSSPEAYCWVHHAYELIQIHFRSGNGEREDTKGPISKHLEAFKVLAAGAFFTDGQAIAFDAPCSCEMPVNLPCTNLLLDGDGPVSLHGVAGGQVHVSVGGEKFRLSPQSDRPEEPGREPVSLLRQALLSLDGGEILLSPYVFQPSRIESADRANTLAVGYEGHHRLLPRMQESFEVMRRFAPDDYKQIAATVSCIGLNDPAQSDRSQTSLSDMPGTFIVPCYVNPFPNIECIIHEYFHNRLFALEEAGQIFIDQEDEQGRSARTLFSPWRVAARPIKGLLHSTYVFIPVTRFWLAVYEGTDDADPIRAYALDDSIRQILNLRIGMHLLRNHGRFTEYGETIIAAMESSVAEIIERAEQAGIAHDAPAMQNNLDGTVTPLKWSGYERTVTVRENLRANIQHHDVNGDCRDLPFAI</sequence>
<protein>
    <submittedName>
        <fullName evidence="1">HEXXH motif-containing putative peptide modification protein</fullName>
    </submittedName>
</protein>
<gene>
    <name evidence="1" type="ORF">V3330_02745</name>
</gene>
<comment type="caution">
    <text evidence="1">The sequence shown here is derived from an EMBL/GenBank/DDBJ whole genome shotgun (WGS) entry which is preliminary data.</text>
</comment>
<organism evidence="1 2">
    <name type="scientific">Elongatibacter sediminis</name>
    <dbReference type="NCBI Taxonomy" id="3119006"/>
    <lineage>
        <taxon>Bacteria</taxon>
        <taxon>Pseudomonadati</taxon>
        <taxon>Pseudomonadota</taxon>
        <taxon>Gammaproteobacteria</taxon>
        <taxon>Chromatiales</taxon>
        <taxon>Wenzhouxiangellaceae</taxon>
        <taxon>Elongatibacter</taxon>
    </lineage>
</organism>
<dbReference type="EMBL" id="JAZHOG010000001">
    <property type="protein sequence ID" value="MEJ8566534.1"/>
    <property type="molecule type" value="Genomic_DNA"/>
</dbReference>
<evidence type="ECO:0000313" key="1">
    <source>
        <dbReference type="EMBL" id="MEJ8566534.1"/>
    </source>
</evidence>
<dbReference type="NCBIfam" id="TIGR04267">
    <property type="entry name" value="mod_HExxH"/>
    <property type="match status" value="1"/>
</dbReference>
<name>A0AAW9R572_9GAMM</name>
<keyword evidence="2" id="KW-1185">Reference proteome</keyword>